<dbReference type="Pfam" id="PF20090">
    <property type="entry name" value="DUF6482"/>
    <property type="match status" value="1"/>
</dbReference>
<dbReference type="Proteomes" id="UP000439994">
    <property type="component" value="Unassembled WGS sequence"/>
</dbReference>
<protein>
    <submittedName>
        <fullName evidence="1">Na(+)-translocating NADH-quinone reductase subunit B</fullName>
    </submittedName>
</protein>
<dbReference type="InterPro" id="IPR045508">
    <property type="entry name" value="DUF6482"/>
</dbReference>
<proteinExistence type="predicted"/>
<accession>A0A6N8F7Y5</accession>
<dbReference type="EMBL" id="WOCD01000003">
    <property type="protein sequence ID" value="MUH72666.1"/>
    <property type="molecule type" value="Genomic_DNA"/>
</dbReference>
<keyword evidence="2" id="KW-1185">Reference proteome</keyword>
<reference evidence="1 2" key="1">
    <citation type="submission" date="2019-11" db="EMBL/GenBank/DDBJ databases">
        <title>P. haliotis isolates from Z. marina roots.</title>
        <authorList>
            <person name="Cohen M."/>
            <person name="Jospin G."/>
            <person name="Eisen J.A."/>
            <person name="Coil D.A."/>
        </authorList>
    </citation>
    <scope>NUCLEOTIDE SEQUENCE [LARGE SCALE GENOMIC DNA]</scope>
    <source>
        <strain evidence="1 2">UCD-MCMsp1aY</strain>
    </source>
</reference>
<comment type="caution">
    <text evidence="1">The sequence shown here is derived from an EMBL/GenBank/DDBJ whole genome shotgun (WGS) entry which is preliminary data.</text>
</comment>
<evidence type="ECO:0000313" key="1">
    <source>
        <dbReference type="EMBL" id="MUH72666.1"/>
    </source>
</evidence>
<dbReference type="RefSeq" id="WP_155695825.1">
    <property type="nucleotide sequence ID" value="NZ_WOCD01000003.1"/>
</dbReference>
<sequence length="99" mass="11586">MKHRLSHLNFNDIEIPEVNIHSFEMGDYLLEVDYNDHKGYVFDDQDNIVKFRNVTQVKEALNECRVKHAYLVHQSAYDEMCGGAEGNSSELKIELNFKH</sequence>
<name>A0A6N8F7Y5_9GAMM</name>
<dbReference type="AlphaFoldDB" id="A0A6N8F7Y5"/>
<gene>
    <name evidence="1" type="ORF">GNP35_09290</name>
</gene>
<evidence type="ECO:0000313" key="2">
    <source>
        <dbReference type="Proteomes" id="UP000439994"/>
    </source>
</evidence>
<dbReference type="OrthoDB" id="5600613at2"/>
<organism evidence="1 2">
    <name type="scientific">Psychrosphaera haliotis</name>
    <dbReference type="NCBI Taxonomy" id="555083"/>
    <lineage>
        <taxon>Bacteria</taxon>
        <taxon>Pseudomonadati</taxon>
        <taxon>Pseudomonadota</taxon>
        <taxon>Gammaproteobacteria</taxon>
        <taxon>Alteromonadales</taxon>
        <taxon>Pseudoalteromonadaceae</taxon>
        <taxon>Psychrosphaera</taxon>
    </lineage>
</organism>